<sequence>MPIHPRPRLTRDDWVDLCGDWAFAYDDAGTGVEQGWPERAEPFDRTIRVPFPPESPASGIGDPGFHPVVWYRRAFSRSLAPGNRLLLHFGAVDYRASVWVNGHLVATHEGGHTPFSADVTPVLVDGEQQHVVVRAEDRPLDLQQPRGKQDWQPEPHAIWYARTTGIWQPVWLEEVPATRVERVAWVPDVDRSTLQLSVRVCRQDDRPLRLRVRLALHGELLSDDEYAVLGDEVDRTITLPQAGMTLGRHEMLWGPEHPNLIDAELHLSDADGVIDRVGSYTAMRTVRAGDGRFLLNGQPYFLRLVLAQGYWPESHLAAPSEEAMRREVELVKSLGFNGIRLHQKIEDPRFLYWCDRMGLLVWAEMPSAYEFSRRSVERVTAEWMEVLERDCSAPCVIAWVPVNESWGVPSLRESAQQRDFVRALYHLTKSLDPTRPVIGNDGWEQVVSDIITVHDYSSQGGALRDRYGDRGAVENTLQYTQPGYRSVLLPGASRGDEPVMVTEFGGITYDVGGEVEAWRGYGAVTQPEQLAARYEELVSALLDSPALTGFCYTQLTDTVQEKNGLLTEARKPKIAPERLCAINRRTSASVPADAIGAFEFGDYPAAPEQRVDQQAWTGDAG</sequence>
<evidence type="ECO:0000313" key="5">
    <source>
        <dbReference type="Proteomes" id="UP000800981"/>
    </source>
</evidence>
<protein>
    <submittedName>
        <fullName evidence="4">Glycoside hydrolase family 2</fullName>
    </submittedName>
</protein>
<dbReference type="InterPro" id="IPR008979">
    <property type="entry name" value="Galactose-bd-like_sf"/>
</dbReference>
<feature type="domain" description="Glycoside hydrolase family 2 catalytic" evidence="2">
    <location>
        <begin position="290"/>
        <end position="457"/>
    </location>
</feature>
<proteinExistence type="inferred from homology"/>
<dbReference type="Gene3D" id="3.20.20.80">
    <property type="entry name" value="Glycosidases"/>
    <property type="match status" value="1"/>
</dbReference>
<dbReference type="InterPro" id="IPR006104">
    <property type="entry name" value="Glyco_hydro_2_N"/>
</dbReference>
<evidence type="ECO:0000256" key="1">
    <source>
        <dbReference type="ARBA" id="ARBA00007401"/>
    </source>
</evidence>
<evidence type="ECO:0000259" key="2">
    <source>
        <dbReference type="Pfam" id="PF02836"/>
    </source>
</evidence>
<dbReference type="InterPro" id="IPR017853">
    <property type="entry name" value="GH"/>
</dbReference>
<dbReference type="Gene3D" id="2.60.120.260">
    <property type="entry name" value="Galactose-binding domain-like"/>
    <property type="match status" value="1"/>
</dbReference>
<dbReference type="GO" id="GO:0016787">
    <property type="term" value="F:hydrolase activity"/>
    <property type="evidence" value="ECO:0007669"/>
    <property type="project" value="UniProtKB-KW"/>
</dbReference>
<accession>A0ABX0GY87</accession>
<dbReference type="Proteomes" id="UP000800981">
    <property type="component" value="Unassembled WGS sequence"/>
</dbReference>
<dbReference type="PANTHER" id="PTHR42732">
    <property type="entry name" value="BETA-GALACTOSIDASE"/>
    <property type="match status" value="1"/>
</dbReference>
<dbReference type="Pfam" id="PF02837">
    <property type="entry name" value="Glyco_hydro_2_N"/>
    <property type="match status" value="1"/>
</dbReference>
<reference evidence="4 5" key="1">
    <citation type="submission" date="2020-03" db="EMBL/GenBank/DDBJ databases">
        <title>Two novel Motilibacter sp.</title>
        <authorList>
            <person name="Liu S."/>
        </authorList>
    </citation>
    <scope>NUCLEOTIDE SEQUENCE [LARGE SCALE GENOMIC DNA]</scope>
    <source>
        <strain evidence="4 5">E257</strain>
    </source>
</reference>
<dbReference type="PANTHER" id="PTHR42732:SF2">
    <property type="entry name" value="BETA-MANNOSIDASE"/>
    <property type="match status" value="1"/>
</dbReference>
<keyword evidence="4" id="KW-0378">Hydrolase</keyword>
<evidence type="ECO:0000259" key="3">
    <source>
        <dbReference type="Pfam" id="PF02837"/>
    </source>
</evidence>
<name>A0ABX0GY87_9ACTN</name>
<dbReference type="RefSeq" id="WP_166284410.1">
    <property type="nucleotide sequence ID" value="NZ_JAANNP010000071.1"/>
</dbReference>
<comment type="similarity">
    <text evidence="1">Belongs to the glycosyl hydrolase 2 family.</text>
</comment>
<dbReference type="SUPFAM" id="SSF51445">
    <property type="entry name" value="(Trans)glycosidases"/>
    <property type="match status" value="1"/>
</dbReference>
<comment type="caution">
    <text evidence="4">The sequence shown here is derived from an EMBL/GenBank/DDBJ whole genome shotgun (WGS) entry which is preliminary data.</text>
</comment>
<dbReference type="InterPro" id="IPR006103">
    <property type="entry name" value="Glyco_hydro_2_cat"/>
</dbReference>
<gene>
    <name evidence="4" type="ORF">G9H71_19270</name>
</gene>
<dbReference type="SUPFAM" id="SSF49785">
    <property type="entry name" value="Galactose-binding domain-like"/>
    <property type="match status" value="1"/>
</dbReference>
<dbReference type="Pfam" id="PF02836">
    <property type="entry name" value="Glyco_hydro_2_C"/>
    <property type="match status" value="1"/>
</dbReference>
<dbReference type="EMBL" id="JAANNP010000071">
    <property type="protein sequence ID" value="NHC15928.1"/>
    <property type="molecule type" value="Genomic_DNA"/>
</dbReference>
<evidence type="ECO:0000313" key="4">
    <source>
        <dbReference type="EMBL" id="NHC15928.1"/>
    </source>
</evidence>
<keyword evidence="5" id="KW-1185">Reference proteome</keyword>
<feature type="domain" description="Glycosyl hydrolases family 2 sugar binding" evidence="3">
    <location>
        <begin position="17"/>
        <end position="133"/>
    </location>
</feature>
<dbReference type="InterPro" id="IPR051913">
    <property type="entry name" value="GH2_Domain-Containing"/>
</dbReference>
<organism evidence="4 5">
    <name type="scientific">Motilibacter deserti</name>
    <dbReference type="NCBI Taxonomy" id="2714956"/>
    <lineage>
        <taxon>Bacteria</taxon>
        <taxon>Bacillati</taxon>
        <taxon>Actinomycetota</taxon>
        <taxon>Actinomycetes</taxon>
        <taxon>Motilibacterales</taxon>
        <taxon>Motilibacteraceae</taxon>
        <taxon>Motilibacter</taxon>
    </lineage>
</organism>